<dbReference type="KEGG" id="rgi:RGI145_23425"/>
<dbReference type="Proteomes" id="UP000185494">
    <property type="component" value="Chromosome 1"/>
</dbReference>
<evidence type="ECO:0000313" key="2">
    <source>
        <dbReference type="EMBL" id="APT60349.1"/>
    </source>
</evidence>
<name>A0A1L7ANM7_9PROT</name>
<proteinExistence type="predicted"/>
<dbReference type="PANTHER" id="PTHR35369">
    <property type="entry name" value="BLR3025 PROTEIN-RELATED"/>
    <property type="match status" value="1"/>
</dbReference>
<evidence type="ECO:0000256" key="1">
    <source>
        <dbReference type="ARBA" id="ARBA00022763"/>
    </source>
</evidence>
<dbReference type="SUPFAM" id="SSF56672">
    <property type="entry name" value="DNA/RNA polymerases"/>
    <property type="match status" value="1"/>
</dbReference>
<protein>
    <recommendedName>
        <fullName evidence="4">Protein ImuB</fullName>
    </recommendedName>
</protein>
<geneLocation type="plasmid" evidence="2 3">
    <name>1</name>
</geneLocation>
<sequence>MRRNDPALRGRPLATWHLQGSRRLLACVDAPTLFPGQTLADAQAMRPDLVLCPADPVGEAWLLERLGWWSLRFTPIVALDAPDGLVLDVTGGTDLFGGEAALLAEVAACFRRVGYTTQLALAGTADAAAALLRAGQHGCVVPPGEDLAALRSVPVAALRLAGDLASDLARVGLRTVGDLLHQPRAPLARRFGRTLLDALDFATGARARPLQLIQPPLDFSAARPFLEPIVTRPAIDRAVHALLDDLCDTLAESGCGARRLSLLAFRVDGEVQEVAVGVGLASRDPAHLRRLFVEPLGRLEPDLGFDRFVLRATETNPLEGRQLAAALGSADADRGQEPVLSELLDRLGQRLTLWRPSPTGSHWPELAVVPVDPFVPAMEAPEGWGERRRPVRLLDRPRELTVIAEVPDGPPAQLRLDGRVHRVRHAAGPERLEPEWWGEKHDRPRRDYFRVLTETGDRLWVCRLGVDRPTAPARWFLHGHLA</sequence>
<dbReference type="InterPro" id="IPR050356">
    <property type="entry name" value="SulA_CellDiv_inhibitor"/>
</dbReference>
<dbReference type="EMBL" id="CP015585">
    <property type="protein sequence ID" value="APT60349.1"/>
    <property type="molecule type" value="Genomic_DNA"/>
</dbReference>
<dbReference type="AlphaFoldDB" id="A0A1L7ANM7"/>
<dbReference type="PANTHER" id="PTHR35369:SF2">
    <property type="entry name" value="BLR3025 PROTEIN"/>
    <property type="match status" value="1"/>
</dbReference>
<accession>A0A1L7ANM7</accession>
<keyword evidence="2" id="KW-0614">Plasmid</keyword>
<gene>
    <name evidence="2" type="ORF">RGI145_23425</name>
</gene>
<dbReference type="CDD" id="cd03468">
    <property type="entry name" value="PolY_like"/>
    <property type="match status" value="1"/>
</dbReference>
<dbReference type="GO" id="GO:0006281">
    <property type="term" value="P:DNA repair"/>
    <property type="evidence" value="ECO:0007669"/>
    <property type="project" value="TreeGrafter"/>
</dbReference>
<evidence type="ECO:0008006" key="4">
    <source>
        <dbReference type="Google" id="ProtNLM"/>
    </source>
</evidence>
<organism evidence="2 3">
    <name type="scientific">Roseomonas gilardii</name>
    <dbReference type="NCBI Taxonomy" id="257708"/>
    <lineage>
        <taxon>Bacteria</taxon>
        <taxon>Pseudomonadati</taxon>
        <taxon>Pseudomonadota</taxon>
        <taxon>Alphaproteobacteria</taxon>
        <taxon>Acetobacterales</taxon>
        <taxon>Roseomonadaceae</taxon>
        <taxon>Roseomonas</taxon>
    </lineage>
</organism>
<evidence type="ECO:0000313" key="3">
    <source>
        <dbReference type="Proteomes" id="UP000185494"/>
    </source>
</evidence>
<keyword evidence="1" id="KW-0227">DNA damage</keyword>
<dbReference type="InterPro" id="IPR043502">
    <property type="entry name" value="DNA/RNA_pol_sf"/>
</dbReference>
<reference evidence="2 3" key="1">
    <citation type="submission" date="2016-05" db="EMBL/GenBank/DDBJ databases">
        <title>Complete Genome and Methylome Analysis of Psychrotrophic Bacterial Isolates from Antarctic Lake Untersee.</title>
        <authorList>
            <person name="Fomenkov A."/>
            <person name="Akimov V.N."/>
            <person name="Vasilyeva L.V."/>
            <person name="Andersen D."/>
            <person name="Vincze T."/>
            <person name="Roberts R.J."/>
        </authorList>
    </citation>
    <scope>NUCLEOTIDE SEQUENCE [LARGE SCALE GENOMIC DNA]</scope>
    <source>
        <strain evidence="2 3">U14-5</strain>
        <plasmid evidence="3">Plasmid 1</plasmid>
    </source>
</reference>